<evidence type="ECO:0000256" key="2">
    <source>
        <dbReference type="ARBA" id="ARBA00022723"/>
    </source>
</evidence>
<protein>
    <submittedName>
        <fullName evidence="6">Creatininase family protein</fullName>
    </submittedName>
</protein>
<keyword evidence="7" id="KW-1185">Reference proteome</keyword>
<keyword evidence="3" id="KW-0378">Hydrolase</keyword>
<keyword evidence="4" id="KW-0862">Zinc</keyword>
<dbReference type="Gene3D" id="3.40.50.10310">
    <property type="entry name" value="Creatininase"/>
    <property type="match status" value="1"/>
</dbReference>
<dbReference type="PANTHER" id="PTHR35005:SF1">
    <property type="entry name" value="2-AMINO-5-FORMYLAMINO-6-RIBOSYLAMINOPYRIMIDIN-4(3H)-ONE 5'-MONOPHOSPHATE DEFORMYLASE"/>
    <property type="match status" value="1"/>
</dbReference>
<reference evidence="6 7" key="1">
    <citation type="submission" date="2021-01" db="EMBL/GenBank/DDBJ databases">
        <title>Belnapia mucosa sp. nov. and Belnapia arida sp. nov., isolated from the Tabernas Desert (Almeria, Spain).</title>
        <authorList>
            <person name="Molina-Menor E."/>
            <person name="Vidal-Verdu A."/>
            <person name="Calonge A."/>
            <person name="Satari L."/>
            <person name="Pereto Magraner J."/>
            <person name="Porcar Miralles M."/>
        </authorList>
    </citation>
    <scope>NUCLEOTIDE SEQUENCE [LARGE SCALE GENOMIC DNA]</scope>
    <source>
        <strain evidence="6 7">T6</strain>
    </source>
</reference>
<sequence length="277" mass="29521">MTERDPGTSILAGTMAEMTYAEVEAAARSGAVALWAFGVIEQHGPHLPTGTDIYLPAAKLRRTRALLAERGIGAVIVPAYYWGVNHVSGAFPASPRVRPEVMAALMEDVIASLSDDGFRHLFCVTGHGDAEHNRTIYEGVRRGSAGRLIRASFLAETRLVGRLGLAADDPLVTPFEPAPSGPSRPFLDVHAGEWETSAMLATHPALVRDAVLPSLVPTNFGPEDLAEWRRGLEHARRKTPHGYLGDPAAADPELGRRSLEAQAVAMADAIAARIAGG</sequence>
<dbReference type="InterPro" id="IPR003785">
    <property type="entry name" value="Creatininase/forma_Hydrolase"/>
</dbReference>
<proteinExistence type="inferred from homology"/>
<organism evidence="6 7">
    <name type="scientific">Belnapia mucosa</name>
    <dbReference type="NCBI Taxonomy" id="2804532"/>
    <lineage>
        <taxon>Bacteria</taxon>
        <taxon>Pseudomonadati</taxon>
        <taxon>Pseudomonadota</taxon>
        <taxon>Alphaproteobacteria</taxon>
        <taxon>Acetobacterales</taxon>
        <taxon>Roseomonadaceae</taxon>
        <taxon>Belnapia</taxon>
    </lineage>
</organism>
<dbReference type="SUPFAM" id="SSF102215">
    <property type="entry name" value="Creatininase"/>
    <property type="match status" value="1"/>
</dbReference>
<dbReference type="RefSeq" id="WP_202826365.1">
    <property type="nucleotide sequence ID" value="NZ_JAEUXJ010000005.1"/>
</dbReference>
<evidence type="ECO:0000256" key="4">
    <source>
        <dbReference type="ARBA" id="ARBA00022833"/>
    </source>
</evidence>
<dbReference type="Pfam" id="PF02633">
    <property type="entry name" value="Creatininase"/>
    <property type="match status" value="1"/>
</dbReference>
<accession>A0ABS1V4Q5</accession>
<dbReference type="EMBL" id="JAEUXJ010000005">
    <property type="protein sequence ID" value="MBL6456646.1"/>
    <property type="molecule type" value="Genomic_DNA"/>
</dbReference>
<comment type="similarity">
    <text evidence="5">Belongs to the creatininase superfamily.</text>
</comment>
<evidence type="ECO:0000313" key="6">
    <source>
        <dbReference type="EMBL" id="MBL6456646.1"/>
    </source>
</evidence>
<comment type="cofactor">
    <cofactor evidence="1">
        <name>Zn(2+)</name>
        <dbReference type="ChEBI" id="CHEBI:29105"/>
    </cofactor>
</comment>
<evidence type="ECO:0000256" key="3">
    <source>
        <dbReference type="ARBA" id="ARBA00022801"/>
    </source>
</evidence>
<dbReference type="PANTHER" id="PTHR35005">
    <property type="entry name" value="3-DEHYDRO-SCYLLO-INOSOSE HYDROLASE"/>
    <property type="match status" value="1"/>
</dbReference>
<keyword evidence="2" id="KW-0479">Metal-binding</keyword>
<evidence type="ECO:0000256" key="5">
    <source>
        <dbReference type="ARBA" id="ARBA00024029"/>
    </source>
</evidence>
<dbReference type="Proteomes" id="UP000606490">
    <property type="component" value="Unassembled WGS sequence"/>
</dbReference>
<evidence type="ECO:0000256" key="1">
    <source>
        <dbReference type="ARBA" id="ARBA00001947"/>
    </source>
</evidence>
<evidence type="ECO:0000313" key="7">
    <source>
        <dbReference type="Proteomes" id="UP000606490"/>
    </source>
</evidence>
<gene>
    <name evidence="6" type="ORF">JMJ55_15025</name>
</gene>
<name>A0ABS1V4Q5_9PROT</name>
<dbReference type="InterPro" id="IPR024087">
    <property type="entry name" value="Creatininase-like_sf"/>
</dbReference>
<comment type="caution">
    <text evidence="6">The sequence shown here is derived from an EMBL/GenBank/DDBJ whole genome shotgun (WGS) entry which is preliminary data.</text>
</comment>